<proteinExistence type="predicted"/>
<name>A0AAX4JFZ2_9MICR</name>
<reference evidence="1" key="1">
    <citation type="journal article" date="2024" name="BMC Genomics">
        <title>Functional annotation of a divergent genome using sequence and structure-based similarity.</title>
        <authorList>
            <person name="Svedberg D."/>
            <person name="Winiger R.R."/>
            <person name="Berg A."/>
            <person name="Sharma H."/>
            <person name="Tellgren-Roth C."/>
            <person name="Debrunner-Vossbrinck B.A."/>
            <person name="Vossbrinck C.R."/>
            <person name="Barandun J."/>
        </authorList>
    </citation>
    <scope>NUCLEOTIDE SEQUENCE</scope>
    <source>
        <strain evidence="1">Illinois isolate</strain>
    </source>
</reference>
<organism evidence="1 2">
    <name type="scientific">Vairimorpha necatrix</name>
    <dbReference type="NCBI Taxonomy" id="6039"/>
    <lineage>
        <taxon>Eukaryota</taxon>
        <taxon>Fungi</taxon>
        <taxon>Fungi incertae sedis</taxon>
        <taxon>Microsporidia</taxon>
        <taxon>Nosematidae</taxon>
        <taxon>Vairimorpha</taxon>
    </lineage>
</organism>
<dbReference type="AlphaFoldDB" id="A0AAX4JFZ2"/>
<protein>
    <submittedName>
        <fullName evidence="1">Uncharacterized protein</fullName>
    </submittedName>
</protein>
<accession>A0AAX4JFZ2</accession>
<evidence type="ECO:0000313" key="2">
    <source>
        <dbReference type="Proteomes" id="UP001334084"/>
    </source>
</evidence>
<dbReference type="GeneID" id="90542541"/>
<gene>
    <name evidence="1" type="ORF">VNE69_10059</name>
</gene>
<dbReference type="Proteomes" id="UP001334084">
    <property type="component" value="Chromosome 10"/>
</dbReference>
<evidence type="ECO:0000313" key="1">
    <source>
        <dbReference type="EMBL" id="WUR04708.1"/>
    </source>
</evidence>
<dbReference type="EMBL" id="CP142735">
    <property type="protein sequence ID" value="WUR04708.1"/>
    <property type="molecule type" value="Genomic_DNA"/>
</dbReference>
<sequence>MNIAVIFYFIFIIKNCKQFYNSLNFKINYKIQERDYLTLSFLKQYVIVIIRFDTSKNELNADISRIQPNATIRENLNSITLHCDNKSVQIIVYEFEYLLKNEINSKFMESIVLIYKPKYFEDNIIFKKIINKFKEVNINRNSDDELSYEYILDEYSLLSTVLTKMKIFHDYNYDPIKQHSYIAYVENKDIKHIGFCITFNHVYCFFEVNVKELYAEKIFNLVSADSSFNGIIDMTISKHFRELFDYVYINNIKTNYKGFFPDCTYNKIKSVDGTFEIKIKNHKIYFSHKKDVFIYSLRIKNIDKRCFNEFQKIFKRFLALKEENENFRIIILFFRLMNSHNKIGLLANRILNKPRTALNILFSHLLLNQGLIEENELDKIIKNEDFDECNRKELIKNLLDNLNDNVYISNAYIMKICLFIEAENLINEIENDNNSIFGTLKNIGNNILVKIFSQNSLKILKLYILGKLKKTSLLTIFQELVNSHMNTIEVYGISTSTYLSRITSLFTGLENNTCKNSWYTFNAKKSEVLEVLRFDETEIERNNKSIRRGLSKNFLDFNKLDILNSLKKDVEKIDKNTSMEEIKYFKNRVKNILIDINMIEFNEDITKIIDEALLRDAGNLFDYKNRANFENELRNLVNIELEKIFKNNYFMEKLENVVKSVDKDLLNDYKKEAKLKLYQNIKINIEKNARANSIIYFQKVIIDLFRSFFYNDTIEIKQCENNMKNTLSILEEDILISYLHNDISIKINETLIKILENH</sequence>
<keyword evidence="2" id="KW-1185">Reference proteome</keyword>
<dbReference type="KEGG" id="vnx:VNE69_10059"/>
<dbReference type="RefSeq" id="XP_065330853.1">
    <property type="nucleotide sequence ID" value="XM_065474781.1"/>
</dbReference>